<keyword evidence="2" id="KW-0472">Membrane</keyword>
<dbReference type="Gene3D" id="1.25.10.10">
    <property type="entry name" value="Leucine-rich Repeat Variant"/>
    <property type="match status" value="1"/>
</dbReference>
<feature type="domain" description="EGF-like" evidence="3">
    <location>
        <begin position="819"/>
        <end position="853"/>
    </location>
</feature>
<dbReference type="EMBL" id="CAJNOG010001301">
    <property type="protein sequence ID" value="CAF1430514.1"/>
    <property type="molecule type" value="Genomic_DNA"/>
</dbReference>
<feature type="transmembrane region" description="Helical" evidence="2">
    <location>
        <begin position="30"/>
        <end position="56"/>
    </location>
</feature>
<dbReference type="Proteomes" id="UP000663845">
    <property type="component" value="Unassembled WGS sequence"/>
</dbReference>
<evidence type="ECO:0000256" key="2">
    <source>
        <dbReference type="SAM" id="Phobius"/>
    </source>
</evidence>
<dbReference type="FunFam" id="1.25.10.10:FF:000196">
    <property type="entry name" value="Sperm associated antigen 6"/>
    <property type="match status" value="1"/>
</dbReference>
<protein>
    <recommendedName>
        <fullName evidence="3">EGF-like domain-containing protein</fullName>
    </recommendedName>
</protein>
<dbReference type="InterPro" id="IPR011989">
    <property type="entry name" value="ARM-like"/>
</dbReference>
<dbReference type="InterPro" id="IPR000225">
    <property type="entry name" value="Armadillo"/>
</dbReference>
<reference evidence="4" key="1">
    <citation type="submission" date="2021-02" db="EMBL/GenBank/DDBJ databases">
        <authorList>
            <person name="Nowell W R."/>
        </authorList>
    </citation>
    <scope>NUCLEOTIDE SEQUENCE</scope>
</reference>
<dbReference type="InterPro" id="IPR000742">
    <property type="entry name" value="EGF"/>
</dbReference>
<dbReference type="PANTHER" id="PTHR23314:SF0">
    <property type="entry name" value="SPERM-ASSOCIATED ANTIGEN 6"/>
    <property type="match status" value="1"/>
</dbReference>
<dbReference type="SMART" id="SM00185">
    <property type="entry name" value="ARM"/>
    <property type="match status" value="7"/>
</dbReference>
<dbReference type="Pfam" id="PF00008">
    <property type="entry name" value="EGF"/>
    <property type="match status" value="1"/>
</dbReference>
<dbReference type="GO" id="GO:0015630">
    <property type="term" value="C:microtubule cytoskeleton"/>
    <property type="evidence" value="ECO:0007669"/>
    <property type="project" value="TreeGrafter"/>
</dbReference>
<dbReference type="PROSITE" id="PS50026">
    <property type="entry name" value="EGF_3"/>
    <property type="match status" value="1"/>
</dbReference>
<comment type="caution">
    <text evidence="4">The sequence shown here is derived from an EMBL/GenBank/DDBJ whole genome shotgun (WGS) entry which is preliminary data.</text>
</comment>
<dbReference type="Gene3D" id="2.10.25.10">
    <property type="entry name" value="Laminin"/>
    <property type="match status" value="1"/>
</dbReference>
<keyword evidence="1" id="KW-0245">EGF-like domain</keyword>
<dbReference type="InterPro" id="IPR016024">
    <property type="entry name" value="ARM-type_fold"/>
</dbReference>
<dbReference type="CDD" id="cd00054">
    <property type="entry name" value="EGF_CA"/>
    <property type="match status" value="1"/>
</dbReference>
<evidence type="ECO:0000259" key="3">
    <source>
        <dbReference type="PROSITE" id="PS50026"/>
    </source>
</evidence>
<evidence type="ECO:0000256" key="1">
    <source>
        <dbReference type="PROSITE-ProRule" id="PRU00076"/>
    </source>
</evidence>
<evidence type="ECO:0000313" key="5">
    <source>
        <dbReference type="Proteomes" id="UP000663845"/>
    </source>
</evidence>
<evidence type="ECO:0000313" key="4">
    <source>
        <dbReference type="EMBL" id="CAF1430514.1"/>
    </source>
</evidence>
<dbReference type="SMART" id="SM00181">
    <property type="entry name" value="EGF"/>
    <property type="match status" value="2"/>
</dbReference>
<keyword evidence="2" id="KW-1133">Transmembrane helix</keyword>
<dbReference type="PANTHER" id="PTHR23314">
    <property type="entry name" value="SPERM-ASSOCIATED ANTIGEN 6 ARMADILLO REPEAT-CONTAINING"/>
    <property type="match status" value="1"/>
</dbReference>
<proteinExistence type="predicted"/>
<dbReference type="SUPFAM" id="SSF48371">
    <property type="entry name" value="ARM repeat"/>
    <property type="match status" value="1"/>
</dbReference>
<dbReference type="GO" id="GO:0008017">
    <property type="term" value="F:microtubule binding"/>
    <property type="evidence" value="ECO:0007669"/>
    <property type="project" value="TreeGrafter"/>
</dbReference>
<sequence length="1418" mass="150792">MAMATELLFGYQYKYPRRRYILWKWLSMDLCFWCCSYILLGIIASVIVISLIPLYLSDRQISRNTDCIISMTVSYGTNLKGGSSLTIANVNAIANTLRKAYGFDNLSIKSILFVSSSTTTTTTNKRRRRHWRQRRQTETSVDSCQKTTNTIGDALSIVFTIKQSTPCPTVSSKQKFISACQAKINASNYILNLQINFTNGQTSSVDINFCVFATLNQTVQSTSSVAQQQDSMSVVTSSSSTVSEQMAASVKMISVTTASITLSISQTTVQAETTPVDLQTTAVGLQTTPVGLQTTAEDLQTTPVDLQTTAVGLQTTPVDLQTTAGDLQTTAGDLQTTAGDLQTTAGDLQTTAGDLQTTAGEVDKTVTITSETTIITTSITTVITATVVTCTSTTCSIRGTCTDTSSGPLCSCTSGLYGPGQREIFTTSGDMIDPPTGTDTTLGAPYIDAVSITARGLVTMAETTPVDLQTTAVDLQTTPIGLQTTAEDLQTTPVDLQTTPIGLQTTAEDLQTTPVDLQTTPIGLQTTAEDLQTTLVDLQTTAGDLQTTVEDLQTTAGDLQTTVGDLQTTAGEVDNTVTITSETTIITTSITTAITATVMTCTSTTCSIRGKCTDTSSGPLCSCTSSLYGSLYGSGQREIFTTSGDMIDPPTGTDTTLGAPYIDAVSITARGLVTMVSFYANNGCVDSGIQFGAFSTTPPLSSSNTFQLVTQSGPISVDRSSYSTSMQRVDISLCLSSNNPVGCKGNAFVIEQGQYFGSYASSCRFAYSPVGSSGYPTTYYKYTYNPFTSNPSSAIYVHDFNNVVLQQITIAQLTTANCDDPCQPNPCDTNAICTSGITYSCACKSGYTGSGTIGDCRKPTTSTIIPCPSNTPFGYVATPNGQPASIGVTYIDAVAVNTGGLVTQVSFYAAQTCKDINIYFGTFSSSGSNQFQLIEQSGALTYDRTSDTDTSMKLVTILLCTSASTPSGCQGNAFSISSGQYFGSYSSQCIWGYAPVSSSSVYPFTYYQQSNPFSTGAPTTGTYSNSYANIVLQYINIQSTIVVLSIVIMSQRHTLQVFEQYQKARLTFVQSVADLATRPQNIETLQNAGVMALLRPLLLDVVPSVQQTAALALGRLANYSDHLAESVVRGDILPQLVYSLADQNRFYKKAAAFVLRAVAKHSPQLAQSVIDCGALDALVLCLEEFDPSVKEAATWALGYIARHNAELAQHVVDAGGVPLLVLCLQEPEIALKRVAASALSDIAKHSPELAQTVVDAGAIAHLAQMILNPDAQLKRQIFSALSQIAKHSVDLAEMVVEAEIFPAAFACLNDTDEYVKKNCATLIREIVKHTPELAQMIVNAGGVAAVVDYVSSTRGNVRLPGVMMLGYTAAHTESLAMAVIVSKGINQLSIALNEETEDHILAATAWALGQIGLHTPED</sequence>
<accession>A0A815NAB7</accession>
<name>A0A815NAB7_9BILA</name>
<feature type="non-terminal residue" evidence="4">
    <location>
        <position position="1"/>
    </location>
</feature>
<comment type="caution">
    <text evidence="1">Lacks conserved residue(s) required for the propagation of feature annotation.</text>
</comment>
<dbReference type="Pfam" id="PF00514">
    <property type="entry name" value="Arm"/>
    <property type="match status" value="3"/>
</dbReference>
<keyword evidence="2" id="KW-0812">Transmembrane</keyword>
<gene>
    <name evidence="4" type="ORF">JYZ213_LOCUS39541</name>
</gene>
<organism evidence="4 5">
    <name type="scientific">Adineta steineri</name>
    <dbReference type="NCBI Taxonomy" id="433720"/>
    <lineage>
        <taxon>Eukaryota</taxon>
        <taxon>Metazoa</taxon>
        <taxon>Spiralia</taxon>
        <taxon>Gnathifera</taxon>
        <taxon>Rotifera</taxon>
        <taxon>Eurotatoria</taxon>
        <taxon>Bdelloidea</taxon>
        <taxon>Adinetida</taxon>
        <taxon>Adinetidae</taxon>
        <taxon>Adineta</taxon>
    </lineage>
</organism>
<dbReference type="GO" id="GO:0003341">
    <property type="term" value="P:cilium movement"/>
    <property type="evidence" value="ECO:0007669"/>
    <property type="project" value="TreeGrafter"/>
</dbReference>